<name>A0A384JFL8_BOTFB</name>
<reference evidence="5 6" key="1">
    <citation type="journal article" date="2011" name="PLoS Genet.">
        <title>Genomic analysis of the necrotrophic fungal pathogens Sclerotinia sclerotiorum and Botrytis cinerea.</title>
        <authorList>
            <person name="Amselem J."/>
            <person name="Cuomo C.A."/>
            <person name="van Kan J.A."/>
            <person name="Viaud M."/>
            <person name="Benito E.P."/>
            <person name="Couloux A."/>
            <person name="Coutinho P.M."/>
            <person name="de Vries R.P."/>
            <person name="Dyer P.S."/>
            <person name="Fillinger S."/>
            <person name="Fournier E."/>
            <person name="Gout L."/>
            <person name="Hahn M."/>
            <person name="Kohn L."/>
            <person name="Lapalu N."/>
            <person name="Plummer K.M."/>
            <person name="Pradier J.M."/>
            <person name="Quevillon E."/>
            <person name="Sharon A."/>
            <person name="Simon A."/>
            <person name="ten Have A."/>
            <person name="Tudzynski B."/>
            <person name="Tudzynski P."/>
            <person name="Wincker P."/>
            <person name="Andrew M."/>
            <person name="Anthouard V."/>
            <person name="Beever R.E."/>
            <person name="Beffa R."/>
            <person name="Benoit I."/>
            <person name="Bouzid O."/>
            <person name="Brault B."/>
            <person name="Chen Z."/>
            <person name="Choquer M."/>
            <person name="Collemare J."/>
            <person name="Cotton P."/>
            <person name="Danchin E.G."/>
            <person name="Da Silva C."/>
            <person name="Gautier A."/>
            <person name="Giraud C."/>
            <person name="Giraud T."/>
            <person name="Gonzalez C."/>
            <person name="Grossetete S."/>
            <person name="Guldener U."/>
            <person name="Henrissat B."/>
            <person name="Howlett B.J."/>
            <person name="Kodira C."/>
            <person name="Kretschmer M."/>
            <person name="Lappartient A."/>
            <person name="Leroch M."/>
            <person name="Levis C."/>
            <person name="Mauceli E."/>
            <person name="Neuveglise C."/>
            <person name="Oeser B."/>
            <person name="Pearson M."/>
            <person name="Poulain J."/>
            <person name="Poussereau N."/>
            <person name="Quesneville H."/>
            <person name="Rascle C."/>
            <person name="Schumacher J."/>
            <person name="Segurens B."/>
            <person name="Sexton A."/>
            <person name="Silva E."/>
            <person name="Sirven C."/>
            <person name="Soanes D.M."/>
            <person name="Talbot N.J."/>
            <person name="Templeton M."/>
            <person name="Yandava C."/>
            <person name="Yarden O."/>
            <person name="Zeng Q."/>
            <person name="Rollins J.A."/>
            <person name="Lebrun M.H."/>
            <person name="Dickman M."/>
        </authorList>
    </citation>
    <scope>NUCLEOTIDE SEQUENCE [LARGE SCALE GENOMIC DNA]</scope>
    <source>
        <strain evidence="5 6">B05.10</strain>
    </source>
</reference>
<dbReference type="OrthoDB" id="41200at2759"/>
<dbReference type="EMBL" id="CP009808">
    <property type="protein sequence ID" value="ATZ49251.1"/>
    <property type="molecule type" value="Genomic_DNA"/>
</dbReference>
<dbReference type="CDD" id="cd06093">
    <property type="entry name" value="PX_domain"/>
    <property type="match status" value="1"/>
</dbReference>
<dbReference type="VEuPathDB" id="FungiDB:Bcin04g04210"/>
<dbReference type="GeneID" id="5438144"/>
<keyword evidence="6" id="KW-1185">Reference proteome</keyword>
<dbReference type="SMART" id="SM00313">
    <property type="entry name" value="PXA"/>
    <property type="match status" value="1"/>
</dbReference>
<dbReference type="InterPro" id="IPR001683">
    <property type="entry name" value="PX_dom"/>
</dbReference>
<reference evidence="5 6" key="2">
    <citation type="journal article" date="2012" name="Eukaryot. Cell">
        <title>Genome update of Botrytis cinerea strains B05.10 and T4.</title>
        <authorList>
            <person name="Staats M."/>
            <person name="van Kan J.A."/>
        </authorList>
    </citation>
    <scope>NUCLEOTIDE SEQUENCE [LARGE SCALE GENOMIC DNA]</scope>
    <source>
        <strain evidence="5 6">B05.10</strain>
    </source>
</reference>
<dbReference type="RefSeq" id="XP_024548363.1">
    <property type="nucleotide sequence ID" value="XM_024692584.1"/>
</dbReference>
<dbReference type="InterPro" id="IPR036871">
    <property type="entry name" value="PX_dom_sf"/>
</dbReference>
<comment type="similarity">
    <text evidence="1">Belongs to the sorting nexin family.</text>
</comment>
<evidence type="ECO:0000256" key="1">
    <source>
        <dbReference type="ARBA" id="ARBA00010883"/>
    </source>
</evidence>
<feature type="compositionally biased region" description="Basic and acidic residues" evidence="2">
    <location>
        <begin position="814"/>
        <end position="826"/>
    </location>
</feature>
<dbReference type="Pfam" id="PF00787">
    <property type="entry name" value="PX"/>
    <property type="match status" value="1"/>
</dbReference>
<feature type="region of interest" description="Disordered" evidence="2">
    <location>
        <begin position="377"/>
        <end position="444"/>
    </location>
</feature>
<dbReference type="InterPro" id="IPR013937">
    <property type="entry name" value="Sorting_nexin_C"/>
</dbReference>
<evidence type="ECO:0000313" key="5">
    <source>
        <dbReference type="EMBL" id="ATZ49251.1"/>
    </source>
</evidence>
<dbReference type="KEGG" id="bfu:BCIN_04g04210"/>
<dbReference type="EMBL" id="CP009808">
    <property type="protein sequence ID" value="ATZ49250.1"/>
    <property type="molecule type" value="Genomic_DNA"/>
</dbReference>
<dbReference type="PANTHER" id="PTHR22775">
    <property type="entry name" value="SORTING NEXIN"/>
    <property type="match status" value="1"/>
</dbReference>
<feature type="compositionally biased region" description="Low complexity" evidence="2">
    <location>
        <begin position="670"/>
        <end position="681"/>
    </location>
</feature>
<proteinExistence type="inferred from homology"/>
<dbReference type="PROSITE" id="PS51207">
    <property type="entry name" value="PXA"/>
    <property type="match status" value="1"/>
</dbReference>
<feature type="compositionally biased region" description="Polar residues" evidence="2">
    <location>
        <begin position="646"/>
        <end position="661"/>
    </location>
</feature>
<reference evidence="5" key="4">
    <citation type="submission" date="2017-12" db="EMBL/GenBank/DDBJ databases">
        <authorList>
            <person name="van Kan J."/>
        </authorList>
    </citation>
    <scope>NUCLEOTIDE SEQUENCE</scope>
    <source>
        <strain evidence="5">B05.10</strain>
    </source>
</reference>
<feature type="compositionally biased region" description="Polar residues" evidence="2">
    <location>
        <begin position="406"/>
        <end position="417"/>
    </location>
</feature>
<dbReference type="RefSeq" id="XP_024548364.1">
    <property type="nucleotide sequence ID" value="XM_024692585.1"/>
</dbReference>
<dbReference type="AlphaFoldDB" id="A0A384JFL8"/>
<dbReference type="Pfam" id="PF02194">
    <property type="entry name" value="PXA"/>
    <property type="match status" value="1"/>
</dbReference>
<dbReference type="Proteomes" id="UP000001798">
    <property type="component" value="Chromosome 4"/>
</dbReference>
<accession>A0A384JFL8</accession>
<feature type="compositionally biased region" description="Basic and acidic residues" evidence="2">
    <location>
        <begin position="700"/>
        <end position="711"/>
    </location>
</feature>
<evidence type="ECO:0000256" key="3">
    <source>
        <dbReference type="SAM" id="Phobius"/>
    </source>
</evidence>
<dbReference type="SUPFAM" id="SSF64268">
    <property type="entry name" value="PX domain"/>
    <property type="match status" value="1"/>
</dbReference>
<gene>
    <name evidence="5" type="ORF">BCIN_04g04210</name>
</gene>
<dbReference type="FunFam" id="3.30.1520.10:FF:000065">
    <property type="entry name" value="PX domain protein (AFU_orthologue AFUA_2G07450)"/>
    <property type="match status" value="1"/>
</dbReference>
<feature type="transmembrane region" description="Helical" evidence="3">
    <location>
        <begin position="37"/>
        <end position="68"/>
    </location>
</feature>
<feature type="region of interest" description="Disordered" evidence="2">
    <location>
        <begin position="646"/>
        <end position="875"/>
    </location>
</feature>
<feature type="domain" description="PXA" evidence="4">
    <location>
        <begin position="107"/>
        <end position="289"/>
    </location>
</feature>
<keyword evidence="3" id="KW-0472">Membrane</keyword>
<evidence type="ECO:0000256" key="2">
    <source>
        <dbReference type="SAM" id="MobiDB-lite"/>
    </source>
</evidence>
<feature type="compositionally biased region" description="Polar residues" evidence="2">
    <location>
        <begin position="790"/>
        <end position="803"/>
    </location>
</feature>
<dbReference type="Gene3D" id="3.30.1520.10">
    <property type="entry name" value="Phox-like domain"/>
    <property type="match status" value="1"/>
</dbReference>
<feature type="compositionally biased region" description="Low complexity" evidence="2">
    <location>
        <begin position="394"/>
        <end position="405"/>
    </location>
</feature>
<dbReference type="InterPro" id="IPR003114">
    <property type="entry name" value="Phox_assoc"/>
</dbReference>
<sequence length="1039" mass="113413">MLTMDSTNESKVAEVATDDHITTRLLRFISTASTEQLLLAALALAFGTYIIFDGLFLLLLGALGGVVLHTIFTEKSALAVREEAVKPKDIQYELIEAGAGINFESFRPKTATALNDLVEAVIRDYVKHWYSPILPNDEAFPIAAKSTLTRFILSMSQRLSRKRPADTFLDFLTNSSSITIVFLNELANATSATPGTSRPVGEMVTAYLSANPDSSLANIMNERQQKIKFTMAADDLLRSFLEKSVYESGPARIFLREILAGVVLEMTLKSCSKPEFINGWIVHLLEDGEPGLGQAIDEAMDRRNIHDPFSDIDGNVGNISIARSPKKQGHQRRITDEDATNEAMAEAKRLSMLIAAEDAKKLAQIDDFKDEENKVLDDQNAKENIQPESVLLSPTTGIPPHTPITDSRSSLSGSDANGRSPMSPDSKQAISPTTPQTTSSFTSFDQIVPPTPAALYSNETSPQRSKPAPLTLHNANIIIYDDSIASDKARIKSKPTMDYMVQIEPRSSIYPGWMIVRRYSDFETLHEVLGRIAKVSGANIFIEKHQDLPSWKTLTKPLLRGELEQYLKDALTHQPLAETEGMKRFLEKDQGTMPAAATKVGFNWPTSSLENMGKGMFDTLKSAPKGAAAGVTGVFSNIGSLAQKRASQSSLQSQNRISTPAPSRVDSMASQNSLQSQNRNSTPALSRVDSMASSNGSSFEQKRGRLSEESMKAASVISHPGKTASLGRRLSRGSIPGDEEESGIRTRGSSVSSHMSTAYSPSNSREPSQTPSTSKLHLPPPPTEMPDDYTISTDRPLNNSVLENENKGAITAPNEKKPTPIDKSLHQDVLSNDNSIAPTPENEKRPTLTLKSLNQDMPGSDNNKTPLLSKEKKTAPLNEEETKVAIELLFAIITELYTLSSAWNFRRTLLTAAKTFLLRPGNPSLSSIQGLLQESVISAYTSDVGIASSIQKLRENGLPTEAELKAWPEEMTAENKEKLKTKARKLLLERGMPIALMGVMGQAATGEALGKVFDALQREDIARGLVFGLLLQGIKAITQ</sequence>
<evidence type="ECO:0000259" key="4">
    <source>
        <dbReference type="PROSITE" id="PS51207"/>
    </source>
</evidence>
<dbReference type="GO" id="GO:0035091">
    <property type="term" value="F:phosphatidylinositol binding"/>
    <property type="evidence" value="ECO:0007669"/>
    <property type="project" value="InterPro"/>
</dbReference>
<reference evidence="5 6" key="3">
    <citation type="journal article" date="2017" name="Mol. Plant Pathol.">
        <title>A gapless genome sequence of the fungus Botrytis cinerea.</title>
        <authorList>
            <person name="Van Kan J.A."/>
            <person name="Stassen J.H."/>
            <person name="Mosbach A."/>
            <person name="Van Der Lee T.A."/>
            <person name="Faino L."/>
            <person name="Farmer A.D."/>
            <person name="Papasotiriou D.G."/>
            <person name="Zhou S."/>
            <person name="Seidl M.F."/>
            <person name="Cottam E."/>
            <person name="Edel D."/>
            <person name="Hahn M."/>
            <person name="Schwartz D.C."/>
            <person name="Dietrich R.A."/>
            <person name="Widdison S."/>
            <person name="Scalliet G."/>
        </authorList>
    </citation>
    <scope>NUCLEOTIDE SEQUENCE [LARGE SCALE GENOMIC DNA]</scope>
    <source>
        <strain evidence="5 6">B05.10</strain>
    </source>
</reference>
<feature type="compositionally biased region" description="Polar residues" evidence="2">
    <location>
        <begin position="849"/>
        <end position="866"/>
    </location>
</feature>
<feature type="compositionally biased region" description="Polar residues" evidence="2">
    <location>
        <begin position="747"/>
        <end position="775"/>
    </location>
</feature>
<dbReference type="PANTHER" id="PTHR22775:SF47">
    <property type="entry name" value="MEIOTICALLY UP-REGULATED GENE 122 PROTEIN"/>
    <property type="match status" value="1"/>
</dbReference>
<dbReference type="Pfam" id="PF08628">
    <property type="entry name" value="Nexin_C"/>
    <property type="match status" value="1"/>
</dbReference>
<protein>
    <recommendedName>
        <fullName evidence="4">PXA domain-containing protein</fullName>
    </recommendedName>
</protein>
<keyword evidence="3" id="KW-0812">Transmembrane</keyword>
<feature type="compositionally biased region" description="Low complexity" evidence="2">
    <location>
        <begin position="431"/>
        <end position="444"/>
    </location>
</feature>
<evidence type="ECO:0000313" key="6">
    <source>
        <dbReference type="Proteomes" id="UP000001798"/>
    </source>
</evidence>
<organism evidence="5 6">
    <name type="scientific">Botryotinia fuckeliana (strain B05.10)</name>
    <name type="common">Noble rot fungus</name>
    <name type="synonym">Botrytis cinerea</name>
    <dbReference type="NCBI Taxonomy" id="332648"/>
    <lineage>
        <taxon>Eukaryota</taxon>
        <taxon>Fungi</taxon>
        <taxon>Dikarya</taxon>
        <taxon>Ascomycota</taxon>
        <taxon>Pezizomycotina</taxon>
        <taxon>Leotiomycetes</taxon>
        <taxon>Helotiales</taxon>
        <taxon>Sclerotiniaceae</taxon>
        <taxon>Botrytis</taxon>
    </lineage>
</organism>
<keyword evidence="3" id="KW-1133">Transmembrane helix</keyword>